<accession>A0ABP6KP19</accession>
<organism evidence="1 2">
    <name type="scientific">Streptosporangium longisporum</name>
    <dbReference type="NCBI Taxonomy" id="46187"/>
    <lineage>
        <taxon>Bacteria</taxon>
        <taxon>Bacillati</taxon>
        <taxon>Actinomycetota</taxon>
        <taxon>Actinomycetes</taxon>
        <taxon>Streptosporangiales</taxon>
        <taxon>Streptosporangiaceae</taxon>
        <taxon>Streptosporangium</taxon>
    </lineage>
</organism>
<proteinExistence type="predicted"/>
<gene>
    <name evidence="1" type="ORF">GCM10017559_49850</name>
</gene>
<name>A0ABP6KP19_9ACTN</name>
<dbReference type="EMBL" id="BAAAWD010000014">
    <property type="protein sequence ID" value="GAA3019667.1"/>
    <property type="molecule type" value="Genomic_DNA"/>
</dbReference>
<evidence type="ECO:0000313" key="2">
    <source>
        <dbReference type="Proteomes" id="UP001499930"/>
    </source>
</evidence>
<sequence>MSTLGHLAAYYHGIHVAPLHDGHEVLSWRGRMPRFDRIRVREHTCECEPLTYEFCTAGGMVLIRRRQDGGKKVTLRESEWMRTAEGERLWTAILTGRAR</sequence>
<protein>
    <submittedName>
        <fullName evidence="1">Uncharacterized protein</fullName>
    </submittedName>
</protein>
<comment type="caution">
    <text evidence="1">The sequence shown here is derived from an EMBL/GenBank/DDBJ whole genome shotgun (WGS) entry which is preliminary data.</text>
</comment>
<dbReference type="RefSeq" id="WP_344899375.1">
    <property type="nucleotide sequence ID" value="NZ_BAAAWD010000014.1"/>
</dbReference>
<evidence type="ECO:0000313" key="1">
    <source>
        <dbReference type="EMBL" id="GAA3019667.1"/>
    </source>
</evidence>
<dbReference type="Proteomes" id="UP001499930">
    <property type="component" value="Unassembled WGS sequence"/>
</dbReference>
<reference evidence="2" key="1">
    <citation type="journal article" date="2019" name="Int. J. Syst. Evol. Microbiol.">
        <title>The Global Catalogue of Microorganisms (GCM) 10K type strain sequencing project: providing services to taxonomists for standard genome sequencing and annotation.</title>
        <authorList>
            <consortium name="The Broad Institute Genomics Platform"/>
            <consortium name="The Broad Institute Genome Sequencing Center for Infectious Disease"/>
            <person name="Wu L."/>
            <person name="Ma J."/>
        </authorList>
    </citation>
    <scope>NUCLEOTIDE SEQUENCE [LARGE SCALE GENOMIC DNA]</scope>
    <source>
        <strain evidence="2">JCM 3106</strain>
    </source>
</reference>
<keyword evidence="2" id="KW-1185">Reference proteome</keyword>